<reference evidence="4 5" key="1">
    <citation type="submission" date="2015-08" db="EMBL/GenBank/DDBJ databases">
        <authorList>
            <person name="Babu N.S."/>
            <person name="Beckwith C.J."/>
            <person name="Beseler K.G."/>
            <person name="Brison A."/>
            <person name="Carone J.V."/>
            <person name="Caskin T.P."/>
            <person name="Diamond M."/>
            <person name="Durham M.E."/>
            <person name="Foxe J.M."/>
            <person name="Go M."/>
            <person name="Henderson B.A."/>
            <person name="Jones I.B."/>
            <person name="McGettigan J.A."/>
            <person name="Micheletti S.J."/>
            <person name="Nasrallah M.E."/>
            <person name="Ortiz D."/>
            <person name="Piller C.R."/>
            <person name="Privatt S.R."/>
            <person name="Schneider S.L."/>
            <person name="Sharp S."/>
            <person name="Smith T.C."/>
            <person name="Stanton J.D."/>
            <person name="Ullery H.E."/>
            <person name="Wilson R.J."/>
            <person name="Serrano M.G."/>
            <person name="Buck G."/>
            <person name="Lee V."/>
            <person name="Wang Y."/>
            <person name="Carvalho R."/>
            <person name="Voegtly L."/>
            <person name="Shi R."/>
            <person name="Duckworth R."/>
            <person name="Johnson A."/>
            <person name="Loviza R."/>
            <person name="Walstead R."/>
            <person name="Shah Z."/>
            <person name="Kiflezghi M."/>
            <person name="Wade K."/>
            <person name="Ball S.L."/>
            <person name="Bradley K.W."/>
            <person name="Asai D.J."/>
            <person name="Bowman C.A."/>
            <person name="Russell D.A."/>
            <person name="Pope W.H."/>
            <person name="Jacobs-Sera D."/>
            <person name="Hendrix R.W."/>
            <person name="Hatfull G.F."/>
        </authorList>
    </citation>
    <scope>NUCLEOTIDE SEQUENCE [LARGE SCALE GENOMIC DNA]</scope>
    <source>
        <strain evidence="4 5">DSM 27648</strain>
    </source>
</reference>
<comment type="subcellular location">
    <subcellularLocation>
        <location evidence="1">Secreted</location>
    </subcellularLocation>
</comment>
<dbReference type="GO" id="GO:0016810">
    <property type="term" value="F:hydrolase activity, acting on carbon-nitrogen (but not peptide) bonds"/>
    <property type="evidence" value="ECO:0007669"/>
    <property type="project" value="InterPro"/>
</dbReference>
<evidence type="ECO:0000313" key="5">
    <source>
        <dbReference type="Proteomes" id="UP000064967"/>
    </source>
</evidence>
<name>A0A0K1PY31_9BACT</name>
<dbReference type="Pfam" id="PF01522">
    <property type="entry name" value="Polysacc_deac_1"/>
    <property type="match status" value="1"/>
</dbReference>
<dbReference type="GO" id="GO:0005975">
    <property type="term" value="P:carbohydrate metabolic process"/>
    <property type="evidence" value="ECO:0007669"/>
    <property type="project" value="InterPro"/>
</dbReference>
<evidence type="ECO:0000313" key="4">
    <source>
        <dbReference type="EMBL" id="AKU98438.1"/>
    </source>
</evidence>
<dbReference type="PANTHER" id="PTHR34216">
    <property type="match status" value="1"/>
</dbReference>
<dbReference type="AlphaFoldDB" id="A0A0K1PY31"/>
<dbReference type="Gene3D" id="3.20.20.370">
    <property type="entry name" value="Glycoside hydrolase/deacetylase"/>
    <property type="match status" value="1"/>
</dbReference>
<keyword evidence="2" id="KW-0732">Signal</keyword>
<keyword evidence="5" id="KW-1185">Reference proteome</keyword>
<gene>
    <name evidence="4" type="ORF">AKJ09_05102</name>
</gene>
<organism evidence="4 5">
    <name type="scientific">Labilithrix luteola</name>
    <dbReference type="NCBI Taxonomy" id="1391654"/>
    <lineage>
        <taxon>Bacteria</taxon>
        <taxon>Pseudomonadati</taxon>
        <taxon>Myxococcota</taxon>
        <taxon>Polyangia</taxon>
        <taxon>Polyangiales</taxon>
        <taxon>Labilitrichaceae</taxon>
        <taxon>Labilithrix</taxon>
    </lineage>
</organism>
<feature type="domain" description="NodB homology" evidence="3">
    <location>
        <begin position="89"/>
        <end position="336"/>
    </location>
</feature>
<dbReference type="GO" id="GO:0005576">
    <property type="term" value="C:extracellular region"/>
    <property type="evidence" value="ECO:0007669"/>
    <property type="project" value="UniProtKB-SubCell"/>
</dbReference>
<dbReference type="InterPro" id="IPR002509">
    <property type="entry name" value="NODB_dom"/>
</dbReference>
<accession>A0A0K1PY31</accession>
<protein>
    <submittedName>
        <fullName evidence="4">Polysaccharide deacetylase</fullName>
    </submittedName>
</protein>
<dbReference type="SUPFAM" id="SSF88713">
    <property type="entry name" value="Glycoside hydrolase/deacetylase"/>
    <property type="match status" value="1"/>
</dbReference>
<evidence type="ECO:0000256" key="1">
    <source>
        <dbReference type="ARBA" id="ARBA00004613"/>
    </source>
</evidence>
<sequence length="336" mass="38246">MNRRGLATSVASRAGLLQLLERAGARPALAVLVYHRVLSPDGHRYDKAVIEATPEEFDEQMGMLKRRHSVVTADELTDVILNPTKLRHFRVAVTFDDGYRDNYDHAFPILKSHGLSATFFVSTHYMDSRRLSWWDQVAYVIRKSRRSTLKLEYPKRVAVEVDRDAPDLAIQTILRLYTRSNADLSCFLAAVEEACELRVPDEAEDRQFMSWQEAQEMKDAGMSIGSHTHSHGILAAMTAEQQRAECRESREQLKARNLTSDVLAYPVGSVTTFSATTIRCAKDEGYRIAFSNYGGVNRPDAMNPFDVKRMNMNIDETARQLRFRLALSRVSRRAAW</sequence>
<dbReference type="InterPro" id="IPR011330">
    <property type="entry name" value="Glyco_hydro/deAcase_b/a-brl"/>
</dbReference>
<dbReference type="CDD" id="cd10918">
    <property type="entry name" value="CE4_NodB_like_5s_6s"/>
    <property type="match status" value="1"/>
</dbReference>
<proteinExistence type="predicted"/>
<dbReference type="KEGG" id="llu:AKJ09_05102"/>
<evidence type="ECO:0000256" key="2">
    <source>
        <dbReference type="ARBA" id="ARBA00022729"/>
    </source>
</evidence>
<dbReference type="Proteomes" id="UP000064967">
    <property type="component" value="Chromosome"/>
</dbReference>
<dbReference type="STRING" id="1391654.AKJ09_05102"/>
<dbReference type="RefSeq" id="WP_146649397.1">
    <property type="nucleotide sequence ID" value="NZ_CP012333.1"/>
</dbReference>
<dbReference type="EMBL" id="CP012333">
    <property type="protein sequence ID" value="AKU98438.1"/>
    <property type="molecule type" value="Genomic_DNA"/>
</dbReference>
<dbReference type="PROSITE" id="PS51677">
    <property type="entry name" value="NODB"/>
    <property type="match status" value="1"/>
</dbReference>
<dbReference type="PANTHER" id="PTHR34216:SF3">
    <property type="entry name" value="POLY-BETA-1,6-N-ACETYL-D-GLUCOSAMINE N-DEACETYLASE"/>
    <property type="match status" value="1"/>
</dbReference>
<dbReference type="OrthoDB" id="9776235at2"/>
<dbReference type="InterPro" id="IPR051398">
    <property type="entry name" value="Polysacch_Deacetylase"/>
</dbReference>
<evidence type="ECO:0000259" key="3">
    <source>
        <dbReference type="PROSITE" id="PS51677"/>
    </source>
</evidence>